<proteinExistence type="predicted"/>
<keyword evidence="4" id="KW-1185">Reference proteome</keyword>
<feature type="transmembrane region" description="Helical" evidence="2">
    <location>
        <begin position="52"/>
        <end position="72"/>
    </location>
</feature>
<feature type="transmembrane region" description="Helical" evidence="2">
    <location>
        <begin position="192"/>
        <end position="212"/>
    </location>
</feature>
<dbReference type="Proteomes" id="UP000316096">
    <property type="component" value="Unassembled WGS sequence"/>
</dbReference>
<dbReference type="OrthoDB" id="4282511at2"/>
<organism evidence="3 4">
    <name type="scientific">Actinoallomurus bryophytorum</name>
    <dbReference type="NCBI Taxonomy" id="1490222"/>
    <lineage>
        <taxon>Bacteria</taxon>
        <taxon>Bacillati</taxon>
        <taxon>Actinomycetota</taxon>
        <taxon>Actinomycetes</taxon>
        <taxon>Streptosporangiales</taxon>
        <taxon>Thermomonosporaceae</taxon>
        <taxon>Actinoallomurus</taxon>
    </lineage>
</organism>
<accession>A0A543CTX1</accession>
<dbReference type="AlphaFoldDB" id="A0A543CTX1"/>
<feature type="transmembrane region" description="Helical" evidence="2">
    <location>
        <begin position="129"/>
        <end position="150"/>
    </location>
</feature>
<evidence type="ECO:0000313" key="4">
    <source>
        <dbReference type="Proteomes" id="UP000316096"/>
    </source>
</evidence>
<keyword evidence="2" id="KW-0472">Membrane</keyword>
<feature type="transmembrane region" description="Helical" evidence="2">
    <location>
        <begin position="92"/>
        <end position="109"/>
    </location>
</feature>
<keyword evidence="2" id="KW-1133">Transmembrane helix</keyword>
<feature type="region of interest" description="Disordered" evidence="1">
    <location>
        <begin position="240"/>
        <end position="263"/>
    </location>
</feature>
<evidence type="ECO:0000256" key="2">
    <source>
        <dbReference type="SAM" id="Phobius"/>
    </source>
</evidence>
<keyword evidence="2" id="KW-0812">Transmembrane</keyword>
<reference evidence="3 4" key="1">
    <citation type="submission" date="2019-06" db="EMBL/GenBank/DDBJ databases">
        <title>Sequencing the genomes of 1000 actinobacteria strains.</title>
        <authorList>
            <person name="Klenk H.-P."/>
        </authorList>
    </citation>
    <scope>NUCLEOTIDE SEQUENCE [LARGE SCALE GENOMIC DNA]</scope>
    <source>
        <strain evidence="3 4">DSM 102200</strain>
    </source>
</reference>
<protein>
    <submittedName>
        <fullName evidence="3">DMSO/TMAO reductase YedYZ heme-binding membrane subunit</fullName>
    </submittedName>
</protein>
<evidence type="ECO:0000256" key="1">
    <source>
        <dbReference type="SAM" id="MobiDB-lite"/>
    </source>
</evidence>
<name>A0A543CTX1_9ACTN</name>
<sequence length="263" mass="28268">MTVHDAERPRDPVRRVRRVVIALLLLAGGLAALAVARPDPGAVSRLRDLLEYVAGVFALLALTEGFLSGVAASERVVPIRFRLLIQSTHRTTTLLAAGFLVVHVLLKITEGHATILDAFVPFYGGHGRVVYVGLGTIAGDLLILVLVTGLMRARFAASRRPWVWRSVHVLAYLMWPLALLHGLLAGRAAKPWVVVSYAIAAALVLLAVASRLPRLAHERRMIAAQSSGALDLVVAPLGGPHTSTSDERYEAPVPPAGRPGDRR</sequence>
<feature type="transmembrane region" description="Helical" evidence="2">
    <location>
        <begin position="162"/>
        <end position="186"/>
    </location>
</feature>
<gene>
    <name evidence="3" type="ORF">FB559_6202</name>
</gene>
<dbReference type="RefSeq" id="WP_141960071.1">
    <property type="nucleotide sequence ID" value="NZ_VFOZ01000001.1"/>
</dbReference>
<dbReference type="EMBL" id="VFOZ01000001">
    <property type="protein sequence ID" value="TQM00489.1"/>
    <property type="molecule type" value="Genomic_DNA"/>
</dbReference>
<comment type="caution">
    <text evidence="3">The sequence shown here is derived from an EMBL/GenBank/DDBJ whole genome shotgun (WGS) entry which is preliminary data.</text>
</comment>
<evidence type="ECO:0000313" key="3">
    <source>
        <dbReference type="EMBL" id="TQM00489.1"/>
    </source>
</evidence>